<name>A0ACC8EKR9_9PEZI</name>
<protein>
    <submittedName>
        <fullName evidence="1">Uncharacterized protein</fullName>
    </submittedName>
</protein>
<organism evidence="1 2">
    <name type="scientific">Cenococcum geophilum 1.58</name>
    <dbReference type="NCBI Taxonomy" id="794803"/>
    <lineage>
        <taxon>Eukaryota</taxon>
        <taxon>Fungi</taxon>
        <taxon>Dikarya</taxon>
        <taxon>Ascomycota</taxon>
        <taxon>Pezizomycotina</taxon>
        <taxon>Dothideomycetes</taxon>
        <taxon>Pleosporomycetidae</taxon>
        <taxon>Gloniales</taxon>
        <taxon>Gloniaceae</taxon>
        <taxon>Cenococcum</taxon>
    </lineage>
</organism>
<gene>
    <name evidence="1" type="ORF">K441DRAFT_671661</name>
</gene>
<sequence length="87" mass="9678">MDVATPARQSSCNSLEECPSSITAIVSKYITLGEEKEIRRQFESRTWCPGSLVPRSGIPRHTAEEWAAKRGRQTLALAMGPLMDRTD</sequence>
<reference evidence="1 2" key="1">
    <citation type="journal article" date="2016" name="Nat. Commun.">
        <title>Ectomycorrhizal ecology is imprinted in the genome of the dominant symbiotic fungus Cenococcum geophilum.</title>
        <authorList>
            <consortium name="DOE Joint Genome Institute"/>
            <person name="Peter M."/>
            <person name="Kohler A."/>
            <person name="Ohm R.A."/>
            <person name="Kuo A."/>
            <person name="Krutzmann J."/>
            <person name="Morin E."/>
            <person name="Arend M."/>
            <person name="Barry K.W."/>
            <person name="Binder M."/>
            <person name="Choi C."/>
            <person name="Clum A."/>
            <person name="Copeland A."/>
            <person name="Grisel N."/>
            <person name="Haridas S."/>
            <person name="Kipfer T."/>
            <person name="LaButti K."/>
            <person name="Lindquist E."/>
            <person name="Lipzen A."/>
            <person name="Maire R."/>
            <person name="Meier B."/>
            <person name="Mihaltcheva S."/>
            <person name="Molinier V."/>
            <person name="Murat C."/>
            <person name="Poggeler S."/>
            <person name="Quandt C.A."/>
            <person name="Sperisen C."/>
            <person name="Tritt A."/>
            <person name="Tisserant E."/>
            <person name="Crous P.W."/>
            <person name="Henrissat B."/>
            <person name="Nehls U."/>
            <person name="Egli S."/>
            <person name="Spatafora J.W."/>
            <person name="Grigoriev I.V."/>
            <person name="Martin F.M."/>
        </authorList>
    </citation>
    <scope>NUCLEOTIDE SEQUENCE [LARGE SCALE GENOMIC DNA]</scope>
    <source>
        <strain evidence="1 2">1.58</strain>
    </source>
</reference>
<evidence type="ECO:0000313" key="2">
    <source>
        <dbReference type="Proteomes" id="UP000250078"/>
    </source>
</evidence>
<keyword evidence="2" id="KW-1185">Reference proteome</keyword>
<dbReference type="EMBL" id="KV748281">
    <property type="protein sequence ID" value="OCK86883.1"/>
    <property type="molecule type" value="Genomic_DNA"/>
</dbReference>
<dbReference type="Proteomes" id="UP000250078">
    <property type="component" value="Unassembled WGS sequence"/>
</dbReference>
<accession>A0ACC8EKR9</accession>
<evidence type="ECO:0000313" key="1">
    <source>
        <dbReference type="EMBL" id="OCK86883.1"/>
    </source>
</evidence>
<proteinExistence type="predicted"/>